<reference evidence="2" key="2">
    <citation type="journal article" date="2013" name="G3 (Bethesda)">
        <title>Genomes of Ashbya fungi isolated from insects reveal four mating-type loci, numerous translocations, lack of transposons, and distinct gene duplications.</title>
        <authorList>
            <person name="Dietrich F.S."/>
            <person name="Voegeli S."/>
            <person name="Kuo S."/>
            <person name="Philippsen P."/>
        </authorList>
    </citation>
    <scope>GENOME REANNOTATION</scope>
    <source>
        <strain evidence="2">ATCC 10895 / CBS 109.51 / FGSC 9923 / NRRL Y-1056</strain>
    </source>
</reference>
<evidence type="ECO:0000313" key="1">
    <source>
        <dbReference type="EMBL" id="AAS53604.3"/>
    </source>
</evidence>
<gene>
    <name evidence="1" type="ORF">AGOS_AFR233W</name>
</gene>
<dbReference type="OMA" id="IFHDNDT"/>
<reference evidence="1 2" key="1">
    <citation type="journal article" date="2004" name="Science">
        <title>The Ashbya gossypii genome as a tool for mapping the ancient Saccharomyces cerevisiae genome.</title>
        <authorList>
            <person name="Dietrich F.S."/>
            <person name="Voegeli S."/>
            <person name="Brachat S."/>
            <person name="Lerch A."/>
            <person name="Gates K."/>
            <person name="Steiner S."/>
            <person name="Mohr C."/>
            <person name="Pohlmann R."/>
            <person name="Luedi P."/>
            <person name="Choi S."/>
            <person name="Wing R.A."/>
            <person name="Flavier A."/>
            <person name="Gaffney T.D."/>
            <person name="Philippsen P."/>
        </authorList>
    </citation>
    <scope>NUCLEOTIDE SEQUENCE [LARGE SCALE GENOMIC DNA]</scope>
    <source>
        <strain evidence="2">ATCC 10895 / CBS 109.51 / FGSC 9923 / NRRL Y-1056</strain>
    </source>
</reference>
<evidence type="ECO:0000313" key="2">
    <source>
        <dbReference type="Proteomes" id="UP000000591"/>
    </source>
</evidence>
<dbReference type="EMBL" id="AE016819">
    <property type="protein sequence ID" value="AAS53604.3"/>
    <property type="molecule type" value="Genomic_DNA"/>
</dbReference>
<dbReference type="RefSeq" id="NP_985780.3">
    <property type="nucleotide sequence ID" value="NM_211134.3"/>
</dbReference>
<proteinExistence type="predicted"/>
<sequence>MAATTEELFTTCSIAGVRDTKLQLSQQLARSREQLNHQLQASYGEILHVCGQVTELYQASREVDGKFMDLCFNDPDYKLGQLQEVWQEDVARGFRLSSGPRGVEESLQNTEELLELGQWSASISAFERSPGPATLELLLEHFRVVAARTQARTALVSRGCRKLEAFLVEGVPRALGTNLYIDLYELLEAFPHHAFGTAVLNAILDCLLVDHRDVLADKSRQVQLFIKRPEFVAGIRQKLRRDLDAELSRCRAACTRTDEPAFSPYDCSAMDTDTARFVFDLVYYDKGLTTAARVEIAECIDNAIAMLTELKNFETDGAVLDNLRDNWRLLLRKELDGYPPSADTPATADVVDEIVATYTTDRYRSLLEDKLQLLE</sequence>
<protein>
    <submittedName>
        <fullName evidence="1">AFR233Wp</fullName>
    </submittedName>
</protein>
<organism evidence="1 2">
    <name type="scientific">Eremothecium gossypii (strain ATCC 10895 / CBS 109.51 / FGSC 9923 / NRRL Y-1056)</name>
    <name type="common">Yeast</name>
    <name type="synonym">Ashbya gossypii</name>
    <dbReference type="NCBI Taxonomy" id="284811"/>
    <lineage>
        <taxon>Eukaryota</taxon>
        <taxon>Fungi</taxon>
        <taxon>Dikarya</taxon>
        <taxon>Ascomycota</taxon>
        <taxon>Saccharomycotina</taxon>
        <taxon>Saccharomycetes</taxon>
        <taxon>Saccharomycetales</taxon>
        <taxon>Saccharomycetaceae</taxon>
        <taxon>Eremothecium</taxon>
    </lineage>
</organism>
<dbReference type="GeneID" id="4622043"/>
<dbReference type="Proteomes" id="UP000000591">
    <property type="component" value="Chromosome VI"/>
</dbReference>
<dbReference type="HOGENOM" id="CLU_731638_0_0_1"/>
<accession>Q753U2</accession>
<name>Q753U2_EREGS</name>
<dbReference type="InParanoid" id="Q753U2"/>
<keyword evidence="2" id="KW-1185">Reference proteome</keyword>
<dbReference type="KEGG" id="ago:AGOS_AFR233W"/>
<dbReference type="eggNOG" id="ENOG502SBF7">
    <property type="taxonomic scope" value="Eukaryota"/>
</dbReference>
<dbReference type="FunCoup" id="Q753U2">
    <property type="interactions" value="43"/>
</dbReference>
<dbReference type="AlphaFoldDB" id="Q753U2"/>
<dbReference type="OrthoDB" id="4068191at2759"/>